<evidence type="ECO:0000313" key="6">
    <source>
        <dbReference type="Proteomes" id="UP000503447"/>
    </source>
</evidence>
<evidence type="ECO:0000259" key="4">
    <source>
        <dbReference type="Pfam" id="PF02397"/>
    </source>
</evidence>
<keyword evidence="3" id="KW-0812">Transmembrane</keyword>
<evidence type="ECO:0000256" key="2">
    <source>
        <dbReference type="SAM" id="MobiDB-lite"/>
    </source>
</evidence>
<feature type="region of interest" description="Disordered" evidence="2">
    <location>
        <begin position="1"/>
        <end position="41"/>
    </location>
</feature>
<dbReference type="Pfam" id="PF02397">
    <property type="entry name" value="Bac_transf"/>
    <property type="match status" value="1"/>
</dbReference>
<keyword evidence="5" id="KW-0808">Transferase</keyword>
<keyword evidence="6" id="KW-1185">Reference proteome</keyword>
<accession>A0A6M5YLM4</accession>
<dbReference type="AlphaFoldDB" id="A0A6M5YLM4"/>
<dbReference type="Proteomes" id="UP000503447">
    <property type="component" value="Chromosome"/>
</dbReference>
<dbReference type="InterPro" id="IPR003362">
    <property type="entry name" value="Bact_transf"/>
</dbReference>
<proteinExistence type="inferred from homology"/>
<comment type="similarity">
    <text evidence="1">Belongs to the bacterial sugar transferase family.</text>
</comment>
<name>A0A6M5YLM4_9BACT</name>
<keyword evidence="3" id="KW-1133">Transmembrane helix</keyword>
<feature type="transmembrane region" description="Helical" evidence="3">
    <location>
        <begin position="51"/>
        <end position="72"/>
    </location>
</feature>
<dbReference type="EMBL" id="CP053452">
    <property type="protein sequence ID" value="QJW94250.1"/>
    <property type="molecule type" value="Genomic_DNA"/>
</dbReference>
<sequence>MARPVNRLSPVRVSPRSALRTPANPAPRLRPNPAAPPVPPAGERARAAVDFVLAALGLVPAVPLIVLCAAAVRLTSRGPAVYAQERVGRGGAVFTLYKIRTMYHDCERLTGPQWSAPGDARVTPVGRVLRKLHLDELPQLFNVLRGEMALVGPRPERPEIVARLREVVVGYDRRHAVRPGITGFAQIHLPPDTCVRSVRNKLVYDLFYLRTRSWQMDLCILAATGLKALGLKKLYHRAPRVPTE</sequence>
<keyword evidence="3" id="KW-0472">Membrane</keyword>
<evidence type="ECO:0000256" key="3">
    <source>
        <dbReference type="SAM" id="Phobius"/>
    </source>
</evidence>
<dbReference type="PANTHER" id="PTHR30576">
    <property type="entry name" value="COLANIC BIOSYNTHESIS UDP-GLUCOSE LIPID CARRIER TRANSFERASE"/>
    <property type="match status" value="1"/>
</dbReference>
<dbReference type="PANTHER" id="PTHR30576:SF0">
    <property type="entry name" value="UNDECAPRENYL-PHOSPHATE N-ACETYLGALACTOSAMINYL 1-PHOSPHATE TRANSFERASE-RELATED"/>
    <property type="match status" value="1"/>
</dbReference>
<dbReference type="GO" id="GO:0047360">
    <property type="term" value="F:undecaprenyl-phosphate galactose phosphotransferase activity"/>
    <property type="evidence" value="ECO:0007669"/>
    <property type="project" value="UniProtKB-EC"/>
</dbReference>
<feature type="compositionally biased region" description="Pro residues" evidence="2">
    <location>
        <begin position="24"/>
        <end position="40"/>
    </location>
</feature>
<organism evidence="5 6">
    <name type="scientific">Frigoriglobus tundricola</name>
    <dbReference type="NCBI Taxonomy" id="2774151"/>
    <lineage>
        <taxon>Bacteria</taxon>
        <taxon>Pseudomonadati</taxon>
        <taxon>Planctomycetota</taxon>
        <taxon>Planctomycetia</taxon>
        <taxon>Gemmatales</taxon>
        <taxon>Gemmataceae</taxon>
        <taxon>Frigoriglobus</taxon>
    </lineage>
</organism>
<gene>
    <name evidence="5" type="ORF">FTUN_1770</name>
</gene>
<feature type="domain" description="Bacterial sugar transferase" evidence="4">
    <location>
        <begin position="48"/>
        <end position="227"/>
    </location>
</feature>
<dbReference type="KEGG" id="ftj:FTUN_1770"/>
<evidence type="ECO:0000256" key="1">
    <source>
        <dbReference type="ARBA" id="ARBA00006464"/>
    </source>
</evidence>
<protein>
    <submittedName>
        <fullName evidence="5">Undecaprenyl-phosphate galactosephosphotransferase</fullName>
        <ecNumber evidence="5">2.7.8.6</ecNumber>
    </submittedName>
</protein>
<reference evidence="6" key="1">
    <citation type="submission" date="2020-05" db="EMBL/GenBank/DDBJ databases">
        <title>Frigoriglobus tundricola gen. nov., sp. nov., a psychrotolerant cellulolytic planctomycete of the family Gemmataceae with two divergent copies of 16S rRNA gene.</title>
        <authorList>
            <person name="Kulichevskaya I.S."/>
            <person name="Ivanova A.A."/>
            <person name="Naumoff D.G."/>
            <person name="Beletsky A.V."/>
            <person name="Rijpstra W.I.C."/>
            <person name="Sinninghe Damste J.S."/>
            <person name="Mardanov A.V."/>
            <person name="Ravin N.V."/>
            <person name="Dedysh S.N."/>
        </authorList>
    </citation>
    <scope>NUCLEOTIDE SEQUENCE [LARGE SCALE GENOMIC DNA]</scope>
    <source>
        <strain evidence="6">PL17</strain>
    </source>
</reference>
<dbReference type="EC" id="2.7.8.6" evidence="5"/>
<evidence type="ECO:0000313" key="5">
    <source>
        <dbReference type="EMBL" id="QJW94250.1"/>
    </source>
</evidence>